<evidence type="ECO:0000313" key="1">
    <source>
        <dbReference type="EMBL" id="RBO91068.1"/>
    </source>
</evidence>
<dbReference type="AlphaFoldDB" id="A0A366DPD3"/>
<evidence type="ECO:0000313" key="2">
    <source>
        <dbReference type="Proteomes" id="UP000252893"/>
    </source>
</evidence>
<dbReference type="OrthoDB" id="9871283at2"/>
<dbReference type="RefSeq" id="WP_113946023.1">
    <property type="nucleotide sequence ID" value="NZ_JBHEEG010000011.1"/>
</dbReference>
<comment type="caution">
    <text evidence="1">The sequence shown here is derived from an EMBL/GenBank/DDBJ whole genome shotgun (WGS) entry which is preliminary data.</text>
</comment>
<accession>A0A366DPD3</accession>
<dbReference type="Proteomes" id="UP000252893">
    <property type="component" value="Unassembled WGS sequence"/>
</dbReference>
<keyword evidence="2" id="KW-1185">Reference proteome</keyword>
<organism evidence="1 2">
    <name type="scientific">Pseudochrobactrum asaccharolyticum</name>
    <dbReference type="NCBI Taxonomy" id="354351"/>
    <lineage>
        <taxon>Bacteria</taxon>
        <taxon>Pseudomonadati</taxon>
        <taxon>Pseudomonadota</taxon>
        <taxon>Alphaproteobacteria</taxon>
        <taxon>Hyphomicrobiales</taxon>
        <taxon>Brucellaceae</taxon>
        <taxon>Pseudochrobactrum</taxon>
    </lineage>
</organism>
<protein>
    <submittedName>
        <fullName evidence="1">Uncharacterized protein</fullName>
    </submittedName>
</protein>
<reference evidence="1 2" key="1">
    <citation type="submission" date="2018-06" db="EMBL/GenBank/DDBJ databases">
        <title>Genomic Encyclopedia of Type Strains, Phase IV (KMG-IV): sequencing the most valuable type-strain genomes for metagenomic binning, comparative biology and taxonomic classification.</title>
        <authorList>
            <person name="Goeker M."/>
        </authorList>
    </citation>
    <scope>NUCLEOTIDE SEQUENCE [LARGE SCALE GENOMIC DNA]</scope>
    <source>
        <strain evidence="1 2">DSM 25619</strain>
    </source>
</reference>
<gene>
    <name evidence="1" type="ORF">DFR47_11065</name>
</gene>
<proteinExistence type="predicted"/>
<sequence length="70" mass="7895">MIQTVPLTAPYEFRRSKKLAQAHIRSTTELMNAPEVLANRQKRLNDRISDILADELAAALSTLNFNEVQA</sequence>
<dbReference type="EMBL" id="QNRH01000010">
    <property type="protein sequence ID" value="RBO91068.1"/>
    <property type="molecule type" value="Genomic_DNA"/>
</dbReference>
<name>A0A366DPD3_9HYPH</name>